<sequence length="261" mass="28403">MKQQILDHVYLLIYRYSLNWKNQSIHHFHIFVVQGNFSLVDFPIVLVILKMISLIQYGPFAHLDHQEEMETREQTDLLVQKGKTERRELMVYFLPISLSQSEVVVYVHMGRKDKMDLLGLMENQVDLERLGVEGQMDCLGSEEPTQSQLSAIGADGEKGEEGMDGRHGACGEPGKEGINGVKGPSGPIGSTGIIGEKGDTGVDGEAGKPGNDGREGDMGPIGRNGSVGHPGPPGLMGPRGAPGSEIGYCSCPSRIIERKHL</sequence>
<dbReference type="EnsemblMetazoa" id="PPA16030.1">
    <property type="protein sequence ID" value="PPA16030.1"/>
    <property type="gene ID" value="WBGene00105584"/>
</dbReference>
<dbReference type="PANTHER" id="PTHR37456:SF5">
    <property type="entry name" value="COLLAGEN TYPE XIII ALPHA 1 CHAIN"/>
    <property type="match status" value="1"/>
</dbReference>
<reference evidence="2" key="2">
    <citation type="submission" date="2022-06" db="UniProtKB">
        <authorList>
            <consortium name="EnsemblMetazoa"/>
        </authorList>
    </citation>
    <scope>IDENTIFICATION</scope>
    <source>
        <strain evidence="2">PS312</strain>
    </source>
</reference>
<reference evidence="3" key="1">
    <citation type="journal article" date="2008" name="Nat. Genet.">
        <title>The Pristionchus pacificus genome provides a unique perspective on nematode lifestyle and parasitism.</title>
        <authorList>
            <person name="Dieterich C."/>
            <person name="Clifton S.W."/>
            <person name="Schuster L.N."/>
            <person name="Chinwalla A."/>
            <person name="Delehaunty K."/>
            <person name="Dinkelacker I."/>
            <person name="Fulton L."/>
            <person name="Fulton R."/>
            <person name="Godfrey J."/>
            <person name="Minx P."/>
            <person name="Mitreva M."/>
            <person name="Roeseler W."/>
            <person name="Tian H."/>
            <person name="Witte H."/>
            <person name="Yang S.P."/>
            <person name="Wilson R.K."/>
            <person name="Sommer R.J."/>
        </authorList>
    </citation>
    <scope>NUCLEOTIDE SEQUENCE [LARGE SCALE GENOMIC DNA]</scope>
    <source>
        <strain evidence="3">PS312</strain>
    </source>
</reference>
<keyword evidence="3" id="KW-1185">Reference proteome</keyword>
<evidence type="ECO:0000313" key="2">
    <source>
        <dbReference type="EnsemblMetazoa" id="PPA16030.1"/>
    </source>
</evidence>
<gene>
    <name evidence="2" type="primary">WBGene00105584</name>
</gene>
<dbReference type="InterPro" id="IPR008160">
    <property type="entry name" value="Collagen"/>
</dbReference>
<evidence type="ECO:0000313" key="3">
    <source>
        <dbReference type="Proteomes" id="UP000005239"/>
    </source>
</evidence>
<dbReference type="InterPro" id="IPR050938">
    <property type="entry name" value="Collagen_Structural_Proteins"/>
</dbReference>
<name>A0A2A6CCS1_PRIPA</name>
<evidence type="ECO:0000256" key="1">
    <source>
        <dbReference type="SAM" id="MobiDB-lite"/>
    </source>
</evidence>
<proteinExistence type="predicted"/>
<feature type="compositionally biased region" description="Low complexity" evidence="1">
    <location>
        <begin position="184"/>
        <end position="194"/>
    </location>
</feature>
<accession>A0A2A6CCS1</accession>
<dbReference type="PANTHER" id="PTHR37456">
    <property type="entry name" value="SI:CH211-266K2.1"/>
    <property type="match status" value="1"/>
</dbReference>
<protein>
    <submittedName>
        <fullName evidence="2">Collagen</fullName>
    </submittedName>
</protein>
<dbReference type="Pfam" id="PF01391">
    <property type="entry name" value="Collagen"/>
    <property type="match status" value="1"/>
</dbReference>
<organism evidence="2 3">
    <name type="scientific">Pristionchus pacificus</name>
    <name type="common">Parasitic nematode worm</name>
    <dbReference type="NCBI Taxonomy" id="54126"/>
    <lineage>
        <taxon>Eukaryota</taxon>
        <taxon>Metazoa</taxon>
        <taxon>Ecdysozoa</taxon>
        <taxon>Nematoda</taxon>
        <taxon>Chromadorea</taxon>
        <taxon>Rhabditida</taxon>
        <taxon>Rhabditina</taxon>
        <taxon>Diplogasteromorpha</taxon>
        <taxon>Diplogasteroidea</taxon>
        <taxon>Neodiplogasteridae</taxon>
        <taxon>Pristionchus</taxon>
    </lineage>
</organism>
<feature type="compositionally biased region" description="Basic and acidic residues" evidence="1">
    <location>
        <begin position="155"/>
        <end position="175"/>
    </location>
</feature>
<accession>A0A8R1YJQ9</accession>
<dbReference type="Proteomes" id="UP000005239">
    <property type="component" value="Unassembled WGS sequence"/>
</dbReference>
<dbReference type="AlphaFoldDB" id="A0A2A6CCS1"/>
<feature type="region of interest" description="Disordered" evidence="1">
    <location>
        <begin position="155"/>
        <end position="241"/>
    </location>
</feature>